<gene>
    <name evidence="1" type="ORF">J2S08_004199</name>
</gene>
<organism evidence="1 2">
    <name type="scientific">Bacillus chungangensis</name>
    <dbReference type="NCBI Taxonomy" id="587633"/>
    <lineage>
        <taxon>Bacteria</taxon>
        <taxon>Bacillati</taxon>
        <taxon>Bacillota</taxon>
        <taxon>Bacilli</taxon>
        <taxon>Bacillales</taxon>
        <taxon>Bacillaceae</taxon>
        <taxon>Bacillus</taxon>
    </lineage>
</organism>
<name>A0ABT9WYI8_9BACI</name>
<keyword evidence="2" id="KW-1185">Reference proteome</keyword>
<evidence type="ECO:0000313" key="2">
    <source>
        <dbReference type="Proteomes" id="UP001223586"/>
    </source>
</evidence>
<comment type="caution">
    <text evidence="1">The sequence shown here is derived from an EMBL/GenBank/DDBJ whole genome shotgun (WGS) entry which is preliminary data.</text>
</comment>
<protein>
    <submittedName>
        <fullName evidence="1">Uncharacterized protein</fullName>
    </submittedName>
</protein>
<sequence length="53" mass="6096">MPWTQTTSSYNIINNKKAIEITIQGYFVLGLKIGDFDAGFKFTDSFTKQYPQK</sequence>
<evidence type="ECO:0000313" key="1">
    <source>
        <dbReference type="EMBL" id="MDQ0178295.1"/>
    </source>
</evidence>
<accession>A0ABT9WYI8</accession>
<dbReference type="RefSeq" id="WP_307232992.1">
    <property type="nucleotide sequence ID" value="NZ_JAUSTT010000039.1"/>
</dbReference>
<dbReference type="Proteomes" id="UP001223586">
    <property type="component" value="Unassembled WGS sequence"/>
</dbReference>
<reference evidence="1 2" key="1">
    <citation type="submission" date="2023-07" db="EMBL/GenBank/DDBJ databases">
        <title>Genomic Encyclopedia of Type Strains, Phase IV (KMG-IV): sequencing the most valuable type-strain genomes for metagenomic binning, comparative biology and taxonomic classification.</title>
        <authorList>
            <person name="Goeker M."/>
        </authorList>
    </citation>
    <scope>NUCLEOTIDE SEQUENCE [LARGE SCALE GENOMIC DNA]</scope>
    <source>
        <strain evidence="1 2">DSM 23837</strain>
    </source>
</reference>
<dbReference type="EMBL" id="JAUSTT010000039">
    <property type="protein sequence ID" value="MDQ0178295.1"/>
    <property type="molecule type" value="Genomic_DNA"/>
</dbReference>
<proteinExistence type="predicted"/>